<dbReference type="EMBL" id="LXQA010018200">
    <property type="protein sequence ID" value="MCH90391.1"/>
    <property type="molecule type" value="Genomic_DNA"/>
</dbReference>
<name>A0A392MSG0_9FABA</name>
<proteinExistence type="predicted"/>
<keyword evidence="1" id="KW-0032">Aminotransferase</keyword>
<keyword evidence="2" id="KW-1185">Reference proteome</keyword>
<comment type="caution">
    <text evidence="1">The sequence shown here is derived from an EMBL/GenBank/DDBJ whole genome shotgun (WGS) entry which is preliminary data.</text>
</comment>
<evidence type="ECO:0000313" key="2">
    <source>
        <dbReference type="Proteomes" id="UP000265520"/>
    </source>
</evidence>
<evidence type="ECO:0000313" key="1">
    <source>
        <dbReference type="EMBL" id="MCH90391.1"/>
    </source>
</evidence>
<dbReference type="AlphaFoldDB" id="A0A392MSG0"/>
<dbReference type="GO" id="GO:0008483">
    <property type="term" value="F:transaminase activity"/>
    <property type="evidence" value="ECO:0007669"/>
    <property type="project" value="UniProtKB-KW"/>
</dbReference>
<organism evidence="1 2">
    <name type="scientific">Trifolium medium</name>
    <dbReference type="NCBI Taxonomy" id="97028"/>
    <lineage>
        <taxon>Eukaryota</taxon>
        <taxon>Viridiplantae</taxon>
        <taxon>Streptophyta</taxon>
        <taxon>Embryophyta</taxon>
        <taxon>Tracheophyta</taxon>
        <taxon>Spermatophyta</taxon>
        <taxon>Magnoliopsida</taxon>
        <taxon>eudicotyledons</taxon>
        <taxon>Gunneridae</taxon>
        <taxon>Pentapetalae</taxon>
        <taxon>rosids</taxon>
        <taxon>fabids</taxon>
        <taxon>Fabales</taxon>
        <taxon>Fabaceae</taxon>
        <taxon>Papilionoideae</taxon>
        <taxon>50 kb inversion clade</taxon>
        <taxon>NPAAA clade</taxon>
        <taxon>Hologalegina</taxon>
        <taxon>IRL clade</taxon>
        <taxon>Trifolieae</taxon>
        <taxon>Trifolium</taxon>
    </lineage>
</organism>
<accession>A0A392MSG0</accession>
<dbReference type="Gene3D" id="3.20.10.10">
    <property type="entry name" value="D-amino Acid Aminotransferase, subunit A, domain 2"/>
    <property type="match status" value="1"/>
</dbReference>
<protein>
    <submittedName>
        <fullName evidence="1">Branched-chain-amino-acid aminotransferase 2 chloroplastic-like</fullName>
    </submittedName>
</protein>
<sequence>MGRTASLSLLIDDKLPRAYPGGTGGVKNIGNYAP</sequence>
<dbReference type="InterPro" id="IPR043132">
    <property type="entry name" value="BCAT-like_C"/>
</dbReference>
<reference evidence="1 2" key="1">
    <citation type="journal article" date="2018" name="Front. Plant Sci.">
        <title>Red Clover (Trifolium pratense) and Zigzag Clover (T. medium) - A Picture of Genomic Similarities and Differences.</title>
        <authorList>
            <person name="Dluhosova J."/>
            <person name="Istvanek J."/>
            <person name="Nedelnik J."/>
            <person name="Repkova J."/>
        </authorList>
    </citation>
    <scope>NUCLEOTIDE SEQUENCE [LARGE SCALE GENOMIC DNA]</scope>
    <source>
        <strain evidence="2">cv. 10/8</strain>
        <tissue evidence="1">Leaf</tissue>
    </source>
</reference>
<dbReference type="Proteomes" id="UP000265520">
    <property type="component" value="Unassembled WGS sequence"/>
</dbReference>
<feature type="non-terminal residue" evidence="1">
    <location>
        <position position="34"/>
    </location>
</feature>
<gene>
    <name evidence="1" type="ORF">A2U01_0011306</name>
</gene>
<keyword evidence="1" id="KW-0808">Transferase</keyword>